<evidence type="ECO:0000256" key="6">
    <source>
        <dbReference type="PROSITE-ProRule" id="PRU01240"/>
    </source>
</evidence>
<dbReference type="AlphaFoldDB" id="A0A7V0XFJ5"/>
<feature type="active site" description="Charge relay system" evidence="5 6">
    <location>
        <position position="426"/>
    </location>
</feature>
<keyword evidence="2 6" id="KW-0645">Protease</keyword>
<dbReference type="Proteomes" id="UP000885672">
    <property type="component" value="Unassembled WGS sequence"/>
</dbReference>
<dbReference type="PROSITE" id="PS51892">
    <property type="entry name" value="SUBTILASE"/>
    <property type="match status" value="1"/>
</dbReference>
<dbReference type="InterPro" id="IPR036852">
    <property type="entry name" value="Peptidase_S8/S53_dom_sf"/>
</dbReference>
<evidence type="ECO:0000259" key="8">
    <source>
        <dbReference type="Pfam" id="PF00082"/>
    </source>
</evidence>
<feature type="active site" description="Charge relay system" evidence="5 6">
    <location>
        <position position="223"/>
    </location>
</feature>
<dbReference type="PROSITE" id="PS00136">
    <property type="entry name" value="SUBTILASE_ASP"/>
    <property type="match status" value="1"/>
</dbReference>
<dbReference type="Gene3D" id="3.40.50.200">
    <property type="entry name" value="Peptidase S8/S53 domain"/>
    <property type="match status" value="1"/>
</dbReference>
<keyword evidence="4 6" id="KW-0720">Serine protease</keyword>
<dbReference type="PROSITE" id="PS00137">
    <property type="entry name" value="SUBTILASE_HIS"/>
    <property type="match status" value="1"/>
</dbReference>
<name>A0A7V0XFJ5_UNCW3</name>
<evidence type="ECO:0000256" key="7">
    <source>
        <dbReference type="RuleBase" id="RU003355"/>
    </source>
</evidence>
<evidence type="ECO:0000256" key="2">
    <source>
        <dbReference type="ARBA" id="ARBA00022670"/>
    </source>
</evidence>
<evidence type="ECO:0000256" key="4">
    <source>
        <dbReference type="ARBA" id="ARBA00022825"/>
    </source>
</evidence>
<dbReference type="InterPro" id="IPR023828">
    <property type="entry name" value="Peptidase_S8_Ser-AS"/>
</dbReference>
<dbReference type="GO" id="GO:0004252">
    <property type="term" value="F:serine-type endopeptidase activity"/>
    <property type="evidence" value="ECO:0007669"/>
    <property type="project" value="UniProtKB-UniRule"/>
</dbReference>
<proteinExistence type="inferred from homology"/>
<reference evidence="9" key="1">
    <citation type="journal article" date="2020" name="mSystems">
        <title>Genome- and Community-Level Interaction Insights into Carbon Utilization and Element Cycling Functions of Hydrothermarchaeota in Hydrothermal Sediment.</title>
        <authorList>
            <person name="Zhou Z."/>
            <person name="Liu Y."/>
            <person name="Xu W."/>
            <person name="Pan J."/>
            <person name="Luo Z.H."/>
            <person name="Li M."/>
        </authorList>
    </citation>
    <scope>NUCLEOTIDE SEQUENCE [LARGE SCALE GENOMIC DNA]</scope>
    <source>
        <strain evidence="9">SpSt-1182</strain>
    </source>
</reference>
<dbReference type="GO" id="GO:0006508">
    <property type="term" value="P:proteolysis"/>
    <property type="evidence" value="ECO:0007669"/>
    <property type="project" value="UniProtKB-KW"/>
</dbReference>
<evidence type="ECO:0000256" key="5">
    <source>
        <dbReference type="PIRSR" id="PIRSR615500-1"/>
    </source>
</evidence>
<comment type="caution">
    <text evidence="9">The sequence shown here is derived from an EMBL/GenBank/DDBJ whole genome shotgun (WGS) entry which is preliminary data.</text>
</comment>
<comment type="similarity">
    <text evidence="1 6 7">Belongs to the peptidase S8 family.</text>
</comment>
<dbReference type="SUPFAM" id="SSF52743">
    <property type="entry name" value="Subtilisin-like"/>
    <property type="match status" value="1"/>
</dbReference>
<dbReference type="Gene3D" id="2.60.40.4070">
    <property type="match status" value="1"/>
</dbReference>
<accession>A0A7V0XFJ5</accession>
<keyword evidence="3 6" id="KW-0378">Hydrolase</keyword>
<dbReference type="InterPro" id="IPR023827">
    <property type="entry name" value="Peptidase_S8_Asp-AS"/>
</dbReference>
<evidence type="ECO:0000256" key="1">
    <source>
        <dbReference type="ARBA" id="ARBA00011073"/>
    </source>
</evidence>
<dbReference type="PANTHER" id="PTHR43806">
    <property type="entry name" value="PEPTIDASE S8"/>
    <property type="match status" value="1"/>
</dbReference>
<feature type="active site" description="Charge relay system" evidence="5 6">
    <location>
        <position position="183"/>
    </location>
</feature>
<dbReference type="PROSITE" id="PS00138">
    <property type="entry name" value="SUBTILASE_SER"/>
    <property type="match status" value="1"/>
</dbReference>
<evidence type="ECO:0000256" key="3">
    <source>
        <dbReference type="ARBA" id="ARBA00022801"/>
    </source>
</evidence>
<feature type="domain" description="Peptidase S8/S53" evidence="8">
    <location>
        <begin position="174"/>
        <end position="474"/>
    </location>
</feature>
<dbReference type="PRINTS" id="PR00723">
    <property type="entry name" value="SUBTILISIN"/>
</dbReference>
<evidence type="ECO:0000313" key="9">
    <source>
        <dbReference type="EMBL" id="HDQ99710.1"/>
    </source>
</evidence>
<protein>
    <recommendedName>
        <fullName evidence="8">Peptidase S8/S53 domain-containing protein</fullName>
    </recommendedName>
</protein>
<gene>
    <name evidence="9" type="ORF">ENN51_05425</name>
</gene>
<sequence length="994" mass="104659">MKRMVMLLLLAVVGVGFGLVGPELEAQIAVVASDHRIPVIIALKEQADASRLDALVDGMPRKARQVEVARILRDWTASAQADLNGFLAGLEAEGQVSDIGSLWLVNAVYGNATEAAIRAIAEHPDVWYVDADVKYVPDLLPAVAVSDVTTSTDEIAWGVDKINAPAVWAQGYRGQGIVVGVIDTGVNYNHLDLAGHMWTDANYPNHGWNFENNSNNPMDASGHGSHCAGSVASDGTAGSECGVAPEALIMACRVRTVADSLAETQVWAAMEFVVSPPLSPDNGGDVITMSLGWRNTWNPMRKLWRDGCNNVGAAGVTMIVAAGNERSTSPPYSCRTPGDVPPPWWNPQNVGTGALSNVISIGATQSNDAIATFSSRGPVEWGTVAGYSDYPHPPGLTRPDVSAPGVDIKSCRHNANNTYTTMSGTSMATPHTAGLAALMLSKNPMLLPAVICSILETTALDLGPAGKDMDFGAGRIDALAAVNAVGSSGGPPVLTLVRTTVHDQGGNNNGRLDPGETADLTMTLRNIGGADCANTAGVLRSGDARLTVGDENGTWGLIPRGDTAVNDADRFTVTADGAIPPGTTVRCTLHVTGDSADYSTSFVIPLVVGQPPMPGQLLMDHDTGYCRLTVSAQGSVGYDAAADAGSGFRYPKTAASALFYGSFAVGNSEGYVADRHFGRPASGPQNSDLAVVDSLRPVDPPVAGDQHYRGSYSDAGHSSPRGLLITQNSYQDARPGYDDFVVIVFDIENAGSSAVNGLYAGVFADFDIGTSPTANVAASDEARRFTWMRHSTNQNPTVGVKILAPTSFANLSAVDHERYVYPDSAMTDGMKWRFLNGTTVQRNSNRAYDWSTLTSAGPFDLAVGQTYRLAVAFFGGADENQARAHADSAQSWYDGNVGLAEGPARRDIPAALCEVLPNLFVGRTTVRLQLPQAGRVRVNVVDISGRTVATLVDGEMAAGRRELTWQPGGLAAGVYFVRAETPSGTATRPVLLTR</sequence>
<organism evidence="9">
    <name type="scientific">candidate division WOR-3 bacterium</name>
    <dbReference type="NCBI Taxonomy" id="2052148"/>
    <lineage>
        <taxon>Bacteria</taxon>
        <taxon>Bacteria division WOR-3</taxon>
    </lineage>
</organism>
<dbReference type="Pfam" id="PF00082">
    <property type="entry name" value="Peptidase_S8"/>
    <property type="match status" value="1"/>
</dbReference>
<dbReference type="EMBL" id="DSBX01000203">
    <property type="protein sequence ID" value="HDQ99710.1"/>
    <property type="molecule type" value="Genomic_DNA"/>
</dbReference>
<dbReference type="InterPro" id="IPR022398">
    <property type="entry name" value="Peptidase_S8_His-AS"/>
</dbReference>
<dbReference type="PANTHER" id="PTHR43806:SF11">
    <property type="entry name" value="CEREVISIN-RELATED"/>
    <property type="match status" value="1"/>
</dbReference>
<dbReference type="InterPro" id="IPR000209">
    <property type="entry name" value="Peptidase_S8/S53_dom"/>
</dbReference>
<dbReference type="InterPro" id="IPR050131">
    <property type="entry name" value="Peptidase_S8_subtilisin-like"/>
</dbReference>
<dbReference type="InterPro" id="IPR015500">
    <property type="entry name" value="Peptidase_S8_subtilisin-rel"/>
</dbReference>